<keyword evidence="2" id="KW-1185">Reference proteome</keyword>
<dbReference type="Proteomes" id="UP000641932">
    <property type="component" value="Unassembled WGS sequence"/>
</dbReference>
<reference evidence="1" key="1">
    <citation type="journal article" date="2014" name="Int. J. Syst. Evol. Microbiol.">
        <title>Complete genome sequence of Corynebacterium casei LMG S-19264T (=DSM 44701T), isolated from a smear-ripened cheese.</title>
        <authorList>
            <consortium name="US DOE Joint Genome Institute (JGI-PGF)"/>
            <person name="Walter F."/>
            <person name="Albersmeier A."/>
            <person name="Kalinowski J."/>
            <person name="Ruckert C."/>
        </authorList>
    </citation>
    <scope>NUCLEOTIDE SEQUENCE</scope>
    <source>
        <strain evidence="1">CGMCC 4.7201</strain>
    </source>
</reference>
<dbReference type="EMBL" id="BMMS01000012">
    <property type="protein sequence ID" value="GGO88877.1"/>
    <property type="molecule type" value="Genomic_DNA"/>
</dbReference>
<evidence type="ECO:0000313" key="2">
    <source>
        <dbReference type="Proteomes" id="UP000641932"/>
    </source>
</evidence>
<gene>
    <name evidence="1" type="ORF">GCM10012280_30710</name>
</gene>
<protein>
    <submittedName>
        <fullName evidence="1">Uncharacterized protein</fullName>
    </submittedName>
</protein>
<dbReference type="AlphaFoldDB" id="A0A917ZRQ4"/>
<reference evidence="1" key="2">
    <citation type="submission" date="2020-09" db="EMBL/GenBank/DDBJ databases">
        <authorList>
            <person name="Sun Q."/>
            <person name="Zhou Y."/>
        </authorList>
    </citation>
    <scope>NUCLEOTIDE SEQUENCE</scope>
    <source>
        <strain evidence="1">CGMCC 4.7201</strain>
    </source>
</reference>
<name>A0A917ZRQ4_9ACTN</name>
<proteinExistence type="predicted"/>
<sequence>METLGRIGRADIERRTLLTTAAYSVAGAALPLGVAGEIQGRTEHAVRGGVIGAAEVEAVRDMVARGEIGEMTGWASLWGAPSATVDSHTAKIYARVGDHAAAEAHYAGARKRYGSTAHQRIAALSAAAEGRAQLKQGQIEAACVTWGKALDTMTGIRSARARKSVQSMRSDLAPFRSRGARSALELDERARTWLREAV</sequence>
<organism evidence="1 2">
    <name type="scientific">Wenjunlia tyrosinilytica</name>
    <dbReference type="NCBI Taxonomy" id="1544741"/>
    <lineage>
        <taxon>Bacteria</taxon>
        <taxon>Bacillati</taxon>
        <taxon>Actinomycetota</taxon>
        <taxon>Actinomycetes</taxon>
        <taxon>Kitasatosporales</taxon>
        <taxon>Streptomycetaceae</taxon>
        <taxon>Wenjunlia</taxon>
    </lineage>
</organism>
<comment type="caution">
    <text evidence="1">The sequence shown here is derived from an EMBL/GenBank/DDBJ whole genome shotgun (WGS) entry which is preliminary data.</text>
</comment>
<evidence type="ECO:0000313" key="1">
    <source>
        <dbReference type="EMBL" id="GGO88877.1"/>
    </source>
</evidence>
<accession>A0A917ZRQ4</accession>